<dbReference type="HOGENOM" id="CLU_2770324_0_0_5"/>
<dbReference type="Proteomes" id="UP000018542">
    <property type="component" value="Chromosome"/>
</dbReference>
<organism evidence="1 2">
    <name type="scientific">Hyphomicrobium nitrativorans NL23</name>
    <dbReference type="NCBI Taxonomy" id="1029756"/>
    <lineage>
        <taxon>Bacteria</taxon>
        <taxon>Pseudomonadati</taxon>
        <taxon>Pseudomonadota</taxon>
        <taxon>Alphaproteobacteria</taxon>
        <taxon>Hyphomicrobiales</taxon>
        <taxon>Hyphomicrobiaceae</taxon>
        <taxon>Hyphomicrobium</taxon>
    </lineage>
</organism>
<sequence length="69" mass="6865">MTDLTNGNQDGAPSAAHENLTDAELDAVAGGFIIGAVTSVGKFVKDVAVGAFEGGMDGVRAGFNGPAKR</sequence>
<dbReference type="STRING" id="1029756.W911_11685"/>
<protein>
    <recommendedName>
        <fullName evidence="3">Bacteriocin</fullName>
    </recommendedName>
</protein>
<evidence type="ECO:0008006" key="3">
    <source>
        <dbReference type="Google" id="ProtNLM"/>
    </source>
</evidence>
<dbReference type="EMBL" id="CP006912">
    <property type="protein sequence ID" value="AHB50227.1"/>
    <property type="molecule type" value="Genomic_DNA"/>
</dbReference>
<gene>
    <name evidence="1" type="ORF">W911_11685</name>
</gene>
<dbReference type="PATRIC" id="fig|1029756.8.peg.2426"/>
<proteinExistence type="predicted"/>
<evidence type="ECO:0000313" key="1">
    <source>
        <dbReference type="EMBL" id="AHB50227.1"/>
    </source>
</evidence>
<reference evidence="1 2" key="1">
    <citation type="journal article" date="2014" name="Genome Announc.">
        <title>Complete Genome Sequence of Hyphomicrobium nitrativorans Strain NL23, a Denitrifying Bacterium Isolated from Biofilm of a Methanol-Fed Denitrification System Treating Seawater at the Montreal Biodome.</title>
        <authorList>
            <person name="Martineau C."/>
            <person name="Villeneuve C."/>
            <person name="Mauffrey F."/>
            <person name="Villemur R."/>
        </authorList>
    </citation>
    <scope>NUCLEOTIDE SEQUENCE [LARGE SCALE GENOMIC DNA]</scope>
    <source>
        <strain evidence="1">NL23</strain>
    </source>
</reference>
<dbReference type="KEGG" id="hni:W911_11685"/>
<dbReference type="AlphaFoldDB" id="V5SI99"/>
<evidence type="ECO:0000313" key="2">
    <source>
        <dbReference type="Proteomes" id="UP000018542"/>
    </source>
</evidence>
<name>V5SI99_9HYPH</name>
<accession>V5SI99</accession>
<keyword evidence="2" id="KW-1185">Reference proteome</keyword>
<dbReference type="RefSeq" id="WP_023787680.1">
    <property type="nucleotide sequence ID" value="NC_022997.1"/>
</dbReference>